<sequence length="177" mass="19194">MSEWVWETSPDGASRYVLGTAGENPLVCIGVNPSTAVPNQLDRTVTRVSRFAERAGHDSWVMLNVYPQISTDPAGLHRECDPLLMEQNLHHIAQRVDGRPLTVLAAWGVLVESRPYLVGLVGAVVALPALASVSWVSLGAPTKAGHPRHPLYVGGTTPLEPFDVAAYLDAEKRENPR</sequence>
<accession>A0A4Q7TJK0</accession>
<keyword evidence="1" id="KW-0472">Membrane</keyword>
<evidence type="ECO:0008006" key="4">
    <source>
        <dbReference type="Google" id="ProtNLM"/>
    </source>
</evidence>
<dbReference type="AlphaFoldDB" id="A0A4Q7TJK0"/>
<dbReference type="RefSeq" id="WP_157985622.1">
    <property type="nucleotide sequence ID" value="NZ_SGXT01000014.1"/>
</dbReference>
<evidence type="ECO:0000313" key="3">
    <source>
        <dbReference type="Proteomes" id="UP000292408"/>
    </source>
</evidence>
<comment type="caution">
    <text evidence="2">The sequence shown here is derived from an EMBL/GenBank/DDBJ whole genome shotgun (WGS) entry which is preliminary data.</text>
</comment>
<keyword evidence="3" id="KW-1185">Reference proteome</keyword>
<dbReference type="EMBL" id="SGXT01000014">
    <property type="protein sequence ID" value="RZT60816.1"/>
    <property type="molecule type" value="Genomic_DNA"/>
</dbReference>
<protein>
    <recommendedName>
        <fullName evidence="4">DUF1643 domain-containing protein</fullName>
    </recommendedName>
</protein>
<keyword evidence="1" id="KW-1133">Transmembrane helix</keyword>
<dbReference type="Pfam" id="PF07799">
    <property type="entry name" value="DUF1643"/>
    <property type="match status" value="1"/>
</dbReference>
<dbReference type="Proteomes" id="UP000292408">
    <property type="component" value="Unassembled WGS sequence"/>
</dbReference>
<gene>
    <name evidence="2" type="ORF">EV140_1337</name>
</gene>
<evidence type="ECO:0000256" key="1">
    <source>
        <dbReference type="SAM" id="Phobius"/>
    </source>
</evidence>
<name>A0A4Q7TJK0_9MICO</name>
<evidence type="ECO:0000313" key="2">
    <source>
        <dbReference type="EMBL" id="RZT60816.1"/>
    </source>
</evidence>
<feature type="transmembrane region" description="Helical" evidence="1">
    <location>
        <begin position="116"/>
        <end position="138"/>
    </location>
</feature>
<reference evidence="2 3" key="1">
    <citation type="journal article" date="2015" name="Stand. Genomic Sci.">
        <title>Genomic Encyclopedia of Bacterial and Archaeal Type Strains, Phase III: the genomes of soil and plant-associated and newly described type strains.</title>
        <authorList>
            <person name="Whitman W.B."/>
            <person name="Woyke T."/>
            <person name="Klenk H.P."/>
            <person name="Zhou Y."/>
            <person name="Lilburn T.G."/>
            <person name="Beck B.J."/>
            <person name="De Vos P."/>
            <person name="Vandamme P."/>
            <person name="Eisen J.A."/>
            <person name="Garrity G."/>
            <person name="Hugenholtz P."/>
            <person name="Kyrpides N.C."/>
        </authorList>
    </citation>
    <scope>NUCLEOTIDE SEQUENCE [LARGE SCALE GENOMIC DNA]</scope>
    <source>
        <strain evidence="2 3">AC4r</strain>
    </source>
</reference>
<keyword evidence="1" id="KW-0812">Transmembrane</keyword>
<dbReference type="OrthoDB" id="9807577at2"/>
<proteinExistence type="predicted"/>
<organism evidence="2 3">
    <name type="scientific">Microcella alkaliphila</name>
    <dbReference type="NCBI Taxonomy" id="279828"/>
    <lineage>
        <taxon>Bacteria</taxon>
        <taxon>Bacillati</taxon>
        <taxon>Actinomycetota</taxon>
        <taxon>Actinomycetes</taxon>
        <taxon>Micrococcales</taxon>
        <taxon>Microbacteriaceae</taxon>
        <taxon>Microcella</taxon>
    </lineage>
</organism>
<dbReference type="InterPro" id="IPR012441">
    <property type="entry name" value="DUF1643"/>
</dbReference>